<comment type="caution">
    <text evidence="5">The sequence shown here is derived from an EMBL/GenBank/DDBJ whole genome shotgun (WGS) entry which is preliminary data.</text>
</comment>
<dbReference type="PROSITE" id="PS00122">
    <property type="entry name" value="CARBOXYLESTERASE_B_1"/>
    <property type="match status" value="1"/>
</dbReference>
<feature type="domain" description="Carboxylesterase type B" evidence="4">
    <location>
        <begin position="25"/>
        <end position="510"/>
    </location>
</feature>
<dbReference type="Pfam" id="PF00135">
    <property type="entry name" value="COesterase"/>
    <property type="match status" value="1"/>
</dbReference>
<dbReference type="InterPro" id="IPR050309">
    <property type="entry name" value="Type-B_Carboxylest/Lipase"/>
</dbReference>
<evidence type="ECO:0000256" key="1">
    <source>
        <dbReference type="ARBA" id="ARBA00005964"/>
    </source>
</evidence>
<dbReference type="PROSITE" id="PS00941">
    <property type="entry name" value="CARBOXYLESTERASE_B_2"/>
    <property type="match status" value="1"/>
</dbReference>
<keyword evidence="6" id="KW-1185">Reference proteome</keyword>
<feature type="chain" id="PRO_5041766113" description="Carboxylic ester hydrolase" evidence="3">
    <location>
        <begin position="21"/>
        <end position="536"/>
    </location>
</feature>
<dbReference type="SUPFAM" id="SSF53474">
    <property type="entry name" value="alpha/beta-Hydrolases"/>
    <property type="match status" value="1"/>
</dbReference>
<protein>
    <recommendedName>
        <fullName evidence="3">Carboxylic ester hydrolase</fullName>
        <ecNumber evidence="3">3.1.1.-</ecNumber>
    </recommendedName>
</protein>
<evidence type="ECO:0000256" key="2">
    <source>
        <dbReference type="ARBA" id="ARBA00022801"/>
    </source>
</evidence>
<comment type="similarity">
    <text evidence="1 3">Belongs to the type-B carboxylesterase/lipase family.</text>
</comment>
<evidence type="ECO:0000259" key="4">
    <source>
        <dbReference type="Pfam" id="PF00135"/>
    </source>
</evidence>
<keyword evidence="2 3" id="KW-0378">Hydrolase</keyword>
<gene>
    <name evidence="5" type="ORF">GGX14DRAFT_537694</name>
</gene>
<keyword evidence="3" id="KW-0732">Signal</keyword>
<evidence type="ECO:0000313" key="6">
    <source>
        <dbReference type="Proteomes" id="UP001219525"/>
    </source>
</evidence>
<dbReference type="InterPro" id="IPR002018">
    <property type="entry name" value="CarbesteraseB"/>
</dbReference>
<dbReference type="InterPro" id="IPR019819">
    <property type="entry name" value="Carboxylesterase_B_CS"/>
</dbReference>
<dbReference type="Gene3D" id="3.40.50.1820">
    <property type="entry name" value="alpha/beta hydrolase"/>
    <property type="match status" value="1"/>
</dbReference>
<evidence type="ECO:0000256" key="3">
    <source>
        <dbReference type="RuleBase" id="RU361235"/>
    </source>
</evidence>
<evidence type="ECO:0000313" key="5">
    <source>
        <dbReference type="EMBL" id="KAJ7192788.1"/>
    </source>
</evidence>
<dbReference type="EC" id="3.1.1.-" evidence="3"/>
<dbReference type="PANTHER" id="PTHR11559">
    <property type="entry name" value="CARBOXYLESTERASE"/>
    <property type="match status" value="1"/>
</dbReference>
<proteinExistence type="inferred from homology"/>
<sequence>MFSKTWLVVALLAVSHVALAQSNLTVRTTSGTYQGSEESGAIERWIGIRYGEPPTGSLRFKAPVPVKTPAGGTIRATTFGDACPQPADSGLGAPVGEDCLFLNVWRPSGTTATAGLPVLVFIHGGQWTTGAGSQYDPTRIIDRSVTNKKPIIFVDLNYRLNAFGFAASQFIPAEDLDMGLLDQRLALQFVQSNIAAFGGDPNKVTIWGQSAGAGSVEAHTIYFTNQTLFRGAMGDSMTGPFKSSPFPAQYDAPGKPFAELTQQAGCPLGSGSIACLQQVPFQTLLRISNGLIAETANGQTWEPTVGVAGSFAEERASTRIAAGNFLHVPILAGNNLNEGTIFLDAIENLPRPGMTEDQALDFFIGELVLDNTTLTQATLDQINVFYPANDSSLGAPFNTGNSLFDRAAAFYGDNFFQAARRRFFDAAADLQPVFGYHFTEFIPGNDPTFGVAHASELQLLYGPVPSIEEAFANQFLDFYINFVNDLNPGSPWPQFTSTNKQLLQLMRNNVTAVPDTFDAEMITFFNTPEVLNEFEK</sequence>
<accession>A0AAD6UV74</accession>
<organism evidence="5 6">
    <name type="scientific">Mycena pura</name>
    <dbReference type="NCBI Taxonomy" id="153505"/>
    <lineage>
        <taxon>Eukaryota</taxon>
        <taxon>Fungi</taxon>
        <taxon>Dikarya</taxon>
        <taxon>Basidiomycota</taxon>
        <taxon>Agaricomycotina</taxon>
        <taxon>Agaricomycetes</taxon>
        <taxon>Agaricomycetidae</taxon>
        <taxon>Agaricales</taxon>
        <taxon>Marasmiineae</taxon>
        <taxon>Mycenaceae</taxon>
        <taxon>Mycena</taxon>
    </lineage>
</organism>
<dbReference type="GO" id="GO:0016787">
    <property type="term" value="F:hydrolase activity"/>
    <property type="evidence" value="ECO:0007669"/>
    <property type="project" value="UniProtKB-KW"/>
</dbReference>
<dbReference type="InterPro" id="IPR019826">
    <property type="entry name" value="Carboxylesterase_B_AS"/>
</dbReference>
<dbReference type="EMBL" id="JARJCW010000115">
    <property type="protein sequence ID" value="KAJ7192788.1"/>
    <property type="molecule type" value="Genomic_DNA"/>
</dbReference>
<name>A0AAD6UV74_9AGAR</name>
<dbReference type="InterPro" id="IPR029058">
    <property type="entry name" value="AB_hydrolase_fold"/>
</dbReference>
<reference evidence="5" key="1">
    <citation type="submission" date="2023-03" db="EMBL/GenBank/DDBJ databases">
        <title>Massive genome expansion in bonnet fungi (Mycena s.s.) driven by repeated elements and novel gene families across ecological guilds.</title>
        <authorList>
            <consortium name="Lawrence Berkeley National Laboratory"/>
            <person name="Harder C.B."/>
            <person name="Miyauchi S."/>
            <person name="Viragh M."/>
            <person name="Kuo A."/>
            <person name="Thoen E."/>
            <person name="Andreopoulos B."/>
            <person name="Lu D."/>
            <person name="Skrede I."/>
            <person name="Drula E."/>
            <person name="Henrissat B."/>
            <person name="Morin E."/>
            <person name="Kohler A."/>
            <person name="Barry K."/>
            <person name="LaButti K."/>
            <person name="Morin E."/>
            <person name="Salamov A."/>
            <person name="Lipzen A."/>
            <person name="Mereny Z."/>
            <person name="Hegedus B."/>
            <person name="Baldrian P."/>
            <person name="Stursova M."/>
            <person name="Weitz H."/>
            <person name="Taylor A."/>
            <person name="Grigoriev I.V."/>
            <person name="Nagy L.G."/>
            <person name="Martin F."/>
            <person name="Kauserud H."/>
        </authorList>
    </citation>
    <scope>NUCLEOTIDE SEQUENCE</scope>
    <source>
        <strain evidence="5">9144</strain>
    </source>
</reference>
<dbReference type="AlphaFoldDB" id="A0AAD6UV74"/>
<dbReference type="Proteomes" id="UP001219525">
    <property type="component" value="Unassembled WGS sequence"/>
</dbReference>
<feature type="signal peptide" evidence="3">
    <location>
        <begin position="1"/>
        <end position="20"/>
    </location>
</feature>